<feature type="domain" description="Homeobox" evidence="12">
    <location>
        <begin position="1358"/>
        <end position="1418"/>
    </location>
</feature>
<dbReference type="SUPFAM" id="SSF53098">
    <property type="entry name" value="Ribonuclease H-like"/>
    <property type="match status" value="1"/>
</dbReference>
<dbReference type="InterPro" id="IPR036397">
    <property type="entry name" value="RNaseH_sf"/>
</dbReference>
<feature type="compositionally biased region" description="Polar residues" evidence="11">
    <location>
        <begin position="308"/>
        <end position="318"/>
    </location>
</feature>
<evidence type="ECO:0000256" key="5">
    <source>
        <dbReference type="ARBA" id="ARBA00022839"/>
    </source>
</evidence>
<evidence type="ECO:0000256" key="6">
    <source>
        <dbReference type="ARBA" id="ARBA00023125"/>
    </source>
</evidence>
<dbReference type="Pfam" id="PF15870">
    <property type="entry name" value="EloA-BP1"/>
    <property type="match status" value="1"/>
</dbReference>
<feature type="compositionally biased region" description="Basic and acidic residues" evidence="11">
    <location>
        <begin position="627"/>
        <end position="639"/>
    </location>
</feature>
<accession>A0A5A9NZF9</accession>
<dbReference type="FunFam" id="1.10.10.60:FF:000551">
    <property type="entry name" value="Predicted protein"/>
    <property type="match status" value="1"/>
</dbReference>
<dbReference type="Proteomes" id="UP000324632">
    <property type="component" value="Chromosome 12"/>
</dbReference>
<dbReference type="FunFam" id="3.30.420.10:FF:000021">
    <property type="entry name" value="RNA exonuclease 1 homolog"/>
    <property type="match status" value="1"/>
</dbReference>
<dbReference type="PANTHER" id="PTHR12801:SF62">
    <property type="entry name" value="RNA EXONUCLEASE 1 HOMOLOG"/>
    <property type="match status" value="1"/>
</dbReference>
<gene>
    <name evidence="13" type="ORF">E1301_Tti007297</name>
</gene>
<feature type="region of interest" description="Disordered" evidence="11">
    <location>
        <begin position="627"/>
        <end position="670"/>
    </location>
</feature>
<dbReference type="PANTHER" id="PTHR12801">
    <property type="entry name" value="RNA EXONUCLEASE REXO1 / RECO3 FAMILY MEMBER-RELATED"/>
    <property type="match status" value="1"/>
</dbReference>
<dbReference type="SUPFAM" id="SSF46689">
    <property type="entry name" value="Homeodomain-like"/>
    <property type="match status" value="1"/>
</dbReference>
<dbReference type="SMART" id="SM00479">
    <property type="entry name" value="EXOIII"/>
    <property type="match status" value="1"/>
</dbReference>
<reference evidence="13 14" key="1">
    <citation type="journal article" date="2019" name="Mol. Ecol. Resour.">
        <title>Chromosome-level genome assembly of Triplophysa tibetana, a fish adapted to the harsh high-altitude environment of the Tibetan Plateau.</title>
        <authorList>
            <person name="Yang X."/>
            <person name="Liu H."/>
            <person name="Ma Z."/>
            <person name="Zou Y."/>
            <person name="Zou M."/>
            <person name="Mao Y."/>
            <person name="Li X."/>
            <person name="Wang H."/>
            <person name="Chen T."/>
            <person name="Wang W."/>
            <person name="Yang R."/>
        </authorList>
    </citation>
    <scope>NUCLEOTIDE SEQUENCE [LARGE SCALE GENOMIC DNA]</scope>
    <source>
        <strain evidence="13">TTIB1903HZAU</strain>
        <tissue evidence="13">Muscle</tissue>
    </source>
</reference>
<comment type="subcellular location">
    <subcellularLocation>
        <location evidence="1 9 10">Nucleus</location>
    </subcellularLocation>
</comment>
<evidence type="ECO:0000256" key="3">
    <source>
        <dbReference type="ARBA" id="ARBA00022722"/>
    </source>
</evidence>
<evidence type="ECO:0000256" key="9">
    <source>
        <dbReference type="PROSITE-ProRule" id="PRU00108"/>
    </source>
</evidence>
<keyword evidence="6 9" id="KW-0238">DNA-binding</keyword>
<dbReference type="InterPro" id="IPR009057">
    <property type="entry name" value="Homeodomain-like_sf"/>
</dbReference>
<sequence length="1558" mass="173745">MLRSTGFFRGIDCPFYCEANKGKTGADGCARPYCHFRHGKQRRASSGIYDIGKTKALSANPTDQGYDPFSPDVVRPGEHYNGEPPSSLSSGPDGDLGTMELELVNKAIEAVRSEMEKDKKKLSQIEVQEYEPTSSSCKRQRPVAASSHQGYDPGSYQMGQASEYNPTPRSSKYTLDSENSRNVGNAMEYVPTIVSKRSVKKTLTPSHVLPTKVAKSGSLPVKSKYTLDSSKPSTDMEYDPLSNYSAKLRIKEQKMLCSNREARKRLYLAANQGKDEEYVPTAKKPKSSSLNVSKYTASFSESDEESSGTEYRPTTLSRLQRKGINTVLNQERASGALGQQRKHKDGFSPSEYDDLESLNVIIKPVEKKTAGKISQSKSNKSEKAKKTDEKDLGKKNSGQKEKLESSSGDKTLKSVNKESVKKVQNKHVEGSTKSKDRSSEKLRKEAVDEKNSKEKNKKLTKLKSEHKDRGSTDTKKCKMDKPVKTDKQSSKFKDLKNGRHETSGSEKDKKKSSSSVSSSSKEKIKKSSSGQKATVEAKQGSLSHADLFGAESAEEDDERIVRKLASAFKVGSLVNNKRKASEVASSTEDDSEDDYDGGDDDAVDYSSLQAEMEYDSDPMEECLRIFNESKEVKTEDKGRQAKQPPNEELEENDETESTLTTLFPGQKKRVSHFKVQGKSEMSMSASPMPQRRFTAQEMCYQRMQKAQQQAAQLAAAFKSSSASNNPVLGLPGEKRRVAHRPNASLSSPKPAMRSTGLADASSRVLSPTRVSTDQPSVKAQTSAGILSKTTSTTVEKRVAHTPTLKSSSMKRPVIPSEFGAKVPTNVRQRYLNIFIDECLKFCCSEQEGFQTALDEEKVVYDRSSSKNIYLNVAVNTLKKLRSRSTPVSPASKTPPLSMNRKSMSHEEVLGGRLAATTSYTINRSGKQQDLNLKGAILYHKLKKYIMTEEQLQEHGYPEPHPEISGHAVVHNLPEKKNNDPFSKVCYRCGAEYKINANGNCVRKEECSHHWGKLRRNRAPGGWETLYNCCSGAVGSPGCEVGKQHVQDGRKESLDGFVKTFSKQLPVDGNGGIYALDCEMCYTRQGLELTRVTVINSDLKVIYDTFVKPVSKVVDYNTRFSGVTQDDLENTTITLRDVQAVLLSMFSAESILIGHSLESDLFALKLIHSTVVDTAIVFPHRLGLPYKRALRNLMADHLKRIIQDSVGGHDSSEDARACMELMIWKLKEDAKAHYTLFQRPPSHTPVHTELPGEPFVLLWDRSSECLRGLLVKQLSQITDNYKALLLTASKMDSAYFCGPRSNQGAFPLPHVNSLFYDAHQQMARQYQVHTASASSPMQTFTVAERLAELILEARYGNQQKQRRSRTAFSVSQLQALEKAFQQTQYPDVGMRERLAVCINLPEARIQVWFKNRRAKFRKGQRFAPVLNEESLVHRCSSRPKQRKEEMKEEDSNSRSQTSIRTDKVKPIISFSTDSIHVQPHPRLHSSAVLPFITGELYQQSMHNALGILSAGLPFPPTYLPIMQQQPSMAVNLLPRGKCSNPMVHSACQSKSMVHHHMDM</sequence>
<feature type="compositionally biased region" description="Acidic residues" evidence="11">
    <location>
        <begin position="587"/>
        <end position="603"/>
    </location>
</feature>
<dbReference type="CDD" id="cd06145">
    <property type="entry name" value="REX1_like"/>
    <property type="match status" value="1"/>
</dbReference>
<keyword evidence="3" id="KW-0540">Nuclease</keyword>
<dbReference type="GO" id="GO:0000981">
    <property type="term" value="F:DNA-binding transcription factor activity, RNA polymerase II-specific"/>
    <property type="evidence" value="ECO:0007669"/>
    <property type="project" value="InterPro"/>
</dbReference>
<keyword evidence="8 9" id="KW-0539">Nucleus</keyword>
<dbReference type="GO" id="GO:0003677">
    <property type="term" value="F:DNA binding"/>
    <property type="evidence" value="ECO:0007669"/>
    <property type="project" value="UniProtKB-UniRule"/>
</dbReference>
<feature type="compositionally biased region" description="Acidic residues" evidence="11">
    <location>
        <begin position="647"/>
        <end position="656"/>
    </location>
</feature>
<name>A0A5A9NZF9_9TELE</name>
<keyword evidence="5 13" id="KW-0269">Exonuclease</keyword>
<dbReference type="EMBL" id="SOYY01000012">
    <property type="protein sequence ID" value="KAA0714149.1"/>
    <property type="molecule type" value="Genomic_DNA"/>
</dbReference>
<feature type="compositionally biased region" description="Polar residues" evidence="11">
    <location>
        <begin position="883"/>
        <end position="901"/>
    </location>
</feature>
<feature type="region of interest" description="Disordered" evidence="11">
    <location>
        <begin position="116"/>
        <end position="179"/>
    </location>
</feature>
<keyword evidence="4" id="KW-0378">Hydrolase</keyword>
<keyword evidence="14" id="KW-1185">Reference proteome</keyword>
<feature type="compositionally biased region" description="Polar residues" evidence="11">
    <location>
        <begin position="763"/>
        <end position="783"/>
    </location>
</feature>
<feature type="compositionally biased region" description="Polar residues" evidence="11">
    <location>
        <begin position="287"/>
        <end position="300"/>
    </location>
</feature>
<evidence type="ECO:0000256" key="7">
    <source>
        <dbReference type="ARBA" id="ARBA00023155"/>
    </source>
</evidence>
<dbReference type="InterPro" id="IPR012337">
    <property type="entry name" value="RNaseH-like_sf"/>
</dbReference>
<dbReference type="InterPro" id="IPR013520">
    <property type="entry name" value="Ribonucl_H"/>
</dbReference>
<feature type="region of interest" description="Disordered" evidence="11">
    <location>
        <begin position="270"/>
        <end position="558"/>
    </location>
</feature>
<evidence type="ECO:0000313" key="13">
    <source>
        <dbReference type="EMBL" id="KAA0714149.1"/>
    </source>
</evidence>
<evidence type="ECO:0000256" key="11">
    <source>
        <dbReference type="SAM" id="MobiDB-lite"/>
    </source>
</evidence>
<dbReference type="InterPro" id="IPR017970">
    <property type="entry name" value="Homeobox_CS"/>
</dbReference>
<feature type="compositionally biased region" description="Basic and acidic residues" evidence="11">
    <location>
        <begin position="462"/>
        <end position="511"/>
    </location>
</feature>
<feature type="region of interest" description="Disordered" evidence="11">
    <location>
        <begin position="883"/>
        <end position="902"/>
    </location>
</feature>
<proteinExistence type="inferred from homology"/>
<dbReference type="PROSITE" id="PS50071">
    <property type="entry name" value="HOMEOBOX_2"/>
    <property type="match status" value="1"/>
</dbReference>
<dbReference type="SMART" id="SM00389">
    <property type="entry name" value="HOX"/>
    <property type="match status" value="1"/>
</dbReference>
<feature type="region of interest" description="Disordered" evidence="11">
    <location>
        <begin position="791"/>
        <end position="810"/>
    </location>
</feature>
<keyword evidence="7 9" id="KW-0371">Homeobox</keyword>
<evidence type="ECO:0000256" key="8">
    <source>
        <dbReference type="ARBA" id="ARBA00023242"/>
    </source>
</evidence>
<protein>
    <submittedName>
        <fullName evidence="13">RNA exonuclease 1-like protein</fullName>
    </submittedName>
</protein>
<organism evidence="13 14">
    <name type="scientific">Triplophysa tibetana</name>
    <dbReference type="NCBI Taxonomy" id="1572043"/>
    <lineage>
        <taxon>Eukaryota</taxon>
        <taxon>Metazoa</taxon>
        <taxon>Chordata</taxon>
        <taxon>Craniata</taxon>
        <taxon>Vertebrata</taxon>
        <taxon>Euteleostomi</taxon>
        <taxon>Actinopterygii</taxon>
        <taxon>Neopterygii</taxon>
        <taxon>Teleostei</taxon>
        <taxon>Ostariophysi</taxon>
        <taxon>Cypriniformes</taxon>
        <taxon>Nemacheilidae</taxon>
        <taxon>Triplophysa</taxon>
    </lineage>
</organism>
<feature type="region of interest" description="Disordered" evidence="11">
    <location>
        <begin position="57"/>
        <end position="97"/>
    </location>
</feature>
<evidence type="ECO:0000256" key="4">
    <source>
        <dbReference type="ARBA" id="ARBA00022801"/>
    </source>
</evidence>
<evidence type="ECO:0000256" key="1">
    <source>
        <dbReference type="ARBA" id="ARBA00004123"/>
    </source>
</evidence>
<dbReference type="CDD" id="cd00086">
    <property type="entry name" value="homeodomain"/>
    <property type="match status" value="1"/>
</dbReference>
<dbReference type="GO" id="GO:0004527">
    <property type="term" value="F:exonuclease activity"/>
    <property type="evidence" value="ECO:0007669"/>
    <property type="project" value="UniProtKB-KW"/>
</dbReference>
<feature type="compositionally biased region" description="Basic and acidic residues" evidence="11">
    <location>
        <begin position="410"/>
        <end position="454"/>
    </location>
</feature>
<feature type="region of interest" description="Disordered" evidence="11">
    <location>
        <begin position="719"/>
        <end position="783"/>
    </location>
</feature>
<feature type="region of interest" description="Disordered" evidence="11">
    <location>
        <begin position="574"/>
        <end position="604"/>
    </location>
</feature>
<dbReference type="InterPro" id="IPR047021">
    <property type="entry name" value="REXO1/3/4-like"/>
</dbReference>
<dbReference type="PROSITE" id="PS00027">
    <property type="entry name" value="HOMEOBOX_1"/>
    <property type="match status" value="1"/>
</dbReference>
<dbReference type="InterPro" id="IPR031736">
    <property type="entry name" value="REXO1-like_dom"/>
</dbReference>
<evidence type="ECO:0000313" key="14">
    <source>
        <dbReference type="Proteomes" id="UP000324632"/>
    </source>
</evidence>
<dbReference type="InterPro" id="IPR034922">
    <property type="entry name" value="REX1-like_exo"/>
</dbReference>
<evidence type="ECO:0000259" key="12">
    <source>
        <dbReference type="PROSITE" id="PS50071"/>
    </source>
</evidence>
<feature type="compositionally biased region" description="Basic and acidic residues" evidence="11">
    <location>
        <begin position="1441"/>
        <end position="1451"/>
    </location>
</feature>
<comment type="caution">
    <text evidence="13">The sequence shown here is derived from an EMBL/GenBank/DDBJ whole genome shotgun (WGS) entry which is preliminary data.</text>
</comment>
<dbReference type="GO" id="GO:0005634">
    <property type="term" value="C:nucleus"/>
    <property type="evidence" value="ECO:0007669"/>
    <property type="project" value="UniProtKB-SubCell"/>
</dbReference>
<feature type="DNA-binding region" description="Homeobox" evidence="9">
    <location>
        <begin position="1360"/>
        <end position="1419"/>
    </location>
</feature>
<feature type="compositionally biased region" description="Low complexity" evidence="11">
    <location>
        <begin position="84"/>
        <end position="97"/>
    </location>
</feature>
<feature type="region of interest" description="Disordered" evidence="11">
    <location>
        <begin position="1432"/>
        <end position="1461"/>
    </location>
</feature>
<evidence type="ECO:0000256" key="10">
    <source>
        <dbReference type="RuleBase" id="RU000682"/>
    </source>
</evidence>
<dbReference type="Gene3D" id="3.30.420.10">
    <property type="entry name" value="Ribonuclease H-like superfamily/Ribonuclease H"/>
    <property type="match status" value="1"/>
</dbReference>
<dbReference type="Pfam" id="PF00929">
    <property type="entry name" value="RNase_T"/>
    <property type="match status" value="1"/>
</dbReference>
<feature type="compositionally biased region" description="Polar residues" evidence="11">
    <location>
        <begin position="157"/>
        <end position="179"/>
    </location>
</feature>
<feature type="compositionally biased region" description="Basic and acidic residues" evidence="11">
    <location>
        <begin position="379"/>
        <end position="404"/>
    </location>
</feature>
<comment type="similarity">
    <text evidence="2">Belongs to the REXO1/REXO3 family.</text>
</comment>
<dbReference type="Pfam" id="PF00046">
    <property type="entry name" value="Homeodomain"/>
    <property type="match status" value="1"/>
</dbReference>
<evidence type="ECO:0000256" key="2">
    <source>
        <dbReference type="ARBA" id="ARBA00006357"/>
    </source>
</evidence>
<dbReference type="Gene3D" id="1.10.10.60">
    <property type="entry name" value="Homeodomain-like"/>
    <property type="match status" value="1"/>
</dbReference>
<dbReference type="InterPro" id="IPR001356">
    <property type="entry name" value="HD"/>
</dbReference>